<evidence type="ECO:0000313" key="3">
    <source>
        <dbReference type="Proteomes" id="UP000001585"/>
    </source>
</evidence>
<dbReference type="EMBL" id="AY616446">
    <property type="protein sequence ID" value="AAU85077.1"/>
    <property type="molecule type" value="Genomic_DNA"/>
</dbReference>
<protein>
    <submittedName>
        <fullName evidence="2">30</fullName>
    </submittedName>
</protein>
<gene>
    <name evidence="2" type="primary">30</name>
</gene>
<evidence type="ECO:0000313" key="2">
    <source>
        <dbReference type="EMBL" id="AAU85077.1"/>
    </source>
</evidence>
<dbReference type="Proteomes" id="UP000001585">
    <property type="component" value="Segment"/>
</dbReference>
<sequence>MAKSDRGQVKPGPTKNSQNNSTKDSRLKGRSGPQKNKK</sequence>
<name>Q5YA80_9CAUD</name>
<dbReference type="KEGG" id="vg:3197275"/>
<keyword evidence="3" id="KW-1185">Reference proteome</keyword>
<accession>Q5YA80</accession>
<feature type="region of interest" description="Disordered" evidence="1">
    <location>
        <begin position="1"/>
        <end position="38"/>
    </location>
</feature>
<evidence type="ECO:0000256" key="1">
    <source>
        <dbReference type="SAM" id="MobiDB-lite"/>
    </source>
</evidence>
<reference evidence="2 3" key="1">
    <citation type="journal article" date="2004" name="Extremophiles">
        <title>The Genome of BCJA1, a Bacteriophage Active Against the Alkaliphilic Bacterium, Bacillus clarkii.</title>
        <authorList>
            <person name="Kropinski A.M."/>
            <person name="Hayward M."/>
            <person name="Agnew D."/>
            <person name="Jarrell K.F."/>
        </authorList>
    </citation>
    <scope>NUCLEOTIDE SEQUENCE [LARGE SCALE GENOMIC DNA]</scope>
</reference>
<organism evidence="2 3">
    <name type="scientific">Bacillus phage BCASJ1c</name>
    <dbReference type="NCBI Taxonomy" id="294382"/>
    <lineage>
        <taxon>Viruses</taxon>
        <taxon>Duplodnaviria</taxon>
        <taxon>Heunggongvirae</taxon>
        <taxon>Uroviricota</taxon>
        <taxon>Caudoviricetes</taxon>
        <taxon>Jarrellvirus</taxon>
        <taxon>Jarrellvirus BCAJ1</taxon>
    </lineage>
</organism>
<proteinExistence type="predicted"/>
<dbReference type="RefSeq" id="YP_164408.1">
    <property type="nucleotide sequence ID" value="NC_006557.1"/>
</dbReference>